<evidence type="ECO:0000313" key="3">
    <source>
        <dbReference type="Proteomes" id="UP000011514"/>
    </source>
</evidence>
<name>M0DQW1_9EURY</name>
<evidence type="ECO:0000256" key="1">
    <source>
        <dbReference type="SAM" id="MobiDB-lite"/>
    </source>
</evidence>
<dbReference type="Proteomes" id="UP000011514">
    <property type="component" value="Unassembled WGS sequence"/>
</dbReference>
<reference evidence="2 3" key="1">
    <citation type="journal article" date="2014" name="PLoS Genet.">
        <title>Phylogenetically driven sequencing of extremely halophilic archaea reveals strategies for static and dynamic osmo-response.</title>
        <authorList>
            <person name="Becker E.A."/>
            <person name="Seitzer P.M."/>
            <person name="Tritt A."/>
            <person name="Larsen D."/>
            <person name="Krusor M."/>
            <person name="Yao A.I."/>
            <person name="Wu D."/>
            <person name="Madern D."/>
            <person name="Eisen J.A."/>
            <person name="Darling A.E."/>
            <person name="Facciotti M.T."/>
        </authorList>
    </citation>
    <scope>NUCLEOTIDE SEQUENCE [LARGE SCALE GENOMIC DNA]</scope>
    <source>
        <strain evidence="2 3">DSM 1137</strain>
    </source>
</reference>
<organism evidence="2 3">
    <name type="scientific">Halorubrum saccharovorum DSM 1137</name>
    <dbReference type="NCBI Taxonomy" id="1227484"/>
    <lineage>
        <taxon>Archaea</taxon>
        <taxon>Methanobacteriati</taxon>
        <taxon>Methanobacteriota</taxon>
        <taxon>Stenosarchaea group</taxon>
        <taxon>Halobacteria</taxon>
        <taxon>Halobacteriales</taxon>
        <taxon>Haloferacaceae</taxon>
        <taxon>Halorubrum</taxon>
    </lineage>
</organism>
<feature type="compositionally biased region" description="Basic and acidic residues" evidence="1">
    <location>
        <begin position="287"/>
        <end position="296"/>
    </location>
</feature>
<feature type="region of interest" description="Disordered" evidence="1">
    <location>
        <begin position="271"/>
        <end position="296"/>
    </location>
</feature>
<keyword evidence="3" id="KW-1185">Reference proteome</keyword>
<feature type="compositionally biased region" description="Polar residues" evidence="1">
    <location>
        <begin position="273"/>
        <end position="284"/>
    </location>
</feature>
<dbReference type="EMBL" id="AOJE01000060">
    <property type="protein sequence ID" value="ELZ37880.1"/>
    <property type="molecule type" value="Genomic_DNA"/>
</dbReference>
<dbReference type="eggNOG" id="arCOG02696">
    <property type="taxonomic scope" value="Archaea"/>
</dbReference>
<protein>
    <submittedName>
        <fullName evidence="2">Uncharacterized protein</fullName>
    </submittedName>
</protein>
<dbReference type="RefSeq" id="WP_004049455.1">
    <property type="nucleotide sequence ID" value="NZ_AOJE01000060.1"/>
</dbReference>
<sequence length="296" mass="31247">MKRRNLILLLGGTSSGALSIGTGAFSSARAERDVAVNVVDDDQALVGYHAPKAQSGSDDTVTNGDRITLVEIRNRFHETQEISLVGVQIETGHEILTDYEVERTLDSGAEEFEPVDVPIAEGSTEPETVDAPEDGFGPGGYERITAEVRGIDPGETVPIAVTVTVKGVSGTGVSAQLFGGTRVFKITGAESSSSATQVTGVKFSGDGNPKIQSDNDGSICASAYFYDDSGKLQQTGFHTVQFGEPLRTKHEFGTDDKHTIIGIEIKGTDKVYPSSNASSGQNVVTEPVDREGAFDS</sequence>
<comment type="caution">
    <text evidence="2">The sequence shown here is derived from an EMBL/GenBank/DDBJ whole genome shotgun (WGS) entry which is preliminary data.</text>
</comment>
<dbReference type="AlphaFoldDB" id="M0DQW1"/>
<gene>
    <name evidence="2" type="ORF">C471_12281</name>
</gene>
<dbReference type="OrthoDB" id="328200at2157"/>
<dbReference type="PATRIC" id="fig|1227484.4.peg.2415"/>
<evidence type="ECO:0000313" key="2">
    <source>
        <dbReference type="EMBL" id="ELZ37880.1"/>
    </source>
</evidence>
<accession>M0DQW1</accession>
<proteinExistence type="predicted"/>